<evidence type="ECO:0000313" key="2">
    <source>
        <dbReference type="Proteomes" id="UP001056778"/>
    </source>
</evidence>
<protein>
    <submittedName>
        <fullName evidence="1">Galactose-binding-like</fullName>
    </submittedName>
</protein>
<comment type="caution">
    <text evidence="1">The sequence shown here is derived from an EMBL/GenBank/DDBJ whole genome shotgun (WGS) entry which is preliminary data.</text>
</comment>
<reference evidence="1" key="1">
    <citation type="submission" date="2022-04" db="EMBL/GenBank/DDBJ databases">
        <title>Chromosome-scale genome assembly of Holotrichia oblita Faldermann.</title>
        <authorList>
            <person name="Rongchong L."/>
        </authorList>
    </citation>
    <scope>NUCLEOTIDE SEQUENCE</scope>
    <source>
        <strain evidence="1">81SQS9</strain>
    </source>
</reference>
<evidence type="ECO:0000313" key="1">
    <source>
        <dbReference type="EMBL" id="KAI4471632.1"/>
    </source>
</evidence>
<sequence length="542" mass="60025">MGNLKETVSQATGVSVRTIERIVQEGNSTTNENMGSRVGGVGSSGLPADKALAGVPRLLDDLQRLSEDSDSADIVFILGREEERVYAHRVILIARCKSFQNTKRGEICRIPGCSIAPSAPGTPTPIRLPQAPIDTFKQFLLYIYTGKILLQDNSVFEMLALAQELGVDELRNTCEDHVTSTLSVPSACTFLAAAMDIQDRTPGGKAAAAFVERCVSYIGENAAECVKTNAFLVLNKDAVTKLISSDYLYLEEEDVWRAVLNWAKYQAGVTQPTAHWTEEERARVCQHLATVINHVRLLLIDSQVFAEEVEPTGVVPMELSLERYRHAALPSKFPEGNEDQRLRPRISPHLFPNSHIIGHDKSHYQRILNAWYGSSKQAWRLIYRASNHGYSASAFHRHCDGVSPIYVVILGTRGEICGGFTDVAFKRPQGKNHFIPSDKAFLFTLFNHQSVPPTQFHLVKKTFAICYNPESGPVFGAGADLFISSNCNTNIDSYSNLPHTYDGDAASPSVLLGEYHFTVGDYEVFTPTTSTALKHLKNERYQ</sequence>
<accession>A0ACB9TXY5</accession>
<gene>
    <name evidence="1" type="ORF">MML48_1g21429</name>
</gene>
<proteinExistence type="predicted"/>
<keyword evidence="2" id="KW-1185">Reference proteome</keyword>
<name>A0ACB9TXY5_HOLOL</name>
<dbReference type="EMBL" id="CM043015">
    <property type="protein sequence ID" value="KAI4471632.1"/>
    <property type="molecule type" value="Genomic_DNA"/>
</dbReference>
<dbReference type="Proteomes" id="UP001056778">
    <property type="component" value="Chromosome 1"/>
</dbReference>
<organism evidence="1 2">
    <name type="scientific">Holotrichia oblita</name>
    <name type="common">Chafer beetle</name>
    <dbReference type="NCBI Taxonomy" id="644536"/>
    <lineage>
        <taxon>Eukaryota</taxon>
        <taxon>Metazoa</taxon>
        <taxon>Ecdysozoa</taxon>
        <taxon>Arthropoda</taxon>
        <taxon>Hexapoda</taxon>
        <taxon>Insecta</taxon>
        <taxon>Pterygota</taxon>
        <taxon>Neoptera</taxon>
        <taxon>Endopterygota</taxon>
        <taxon>Coleoptera</taxon>
        <taxon>Polyphaga</taxon>
        <taxon>Scarabaeiformia</taxon>
        <taxon>Scarabaeidae</taxon>
        <taxon>Melolonthinae</taxon>
        <taxon>Holotrichia</taxon>
    </lineage>
</organism>